<gene>
    <name evidence="1" type="ORF">BM524_18775</name>
</gene>
<evidence type="ECO:0000313" key="2">
    <source>
        <dbReference type="Proteomes" id="UP000182101"/>
    </source>
</evidence>
<sequence length="179" mass="19921">MLSTSTIIDAIKAGKKVTSCGNTVVAENIDYEWETPALRVKLKNGASYPLEGSERRAVEIHDYGIEGDDYLIISNGSHWKDTPPSPIDSLLERLSTTPLDPHFASSGIKSVISCLKSRCTESELEFDGHHSYAGNFYGVSANFNIWVKRGTRLERELDKLVEANIKSTAYKNAFQEYQS</sequence>
<keyword evidence="1" id="KW-0614">Plasmid</keyword>
<dbReference type="Proteomes" id="UP000182101">
    <property type="component" value="Plasmid pAMCP48-600"/>
</dbReference>
<name>A0AAC9NTS5_9ALTE</name>
<proteinExistence type="predicted"/>
<accession>A0AAC9NTS5</accession>
<dbReference type="EMBL" id="CP018025">
    <property type="protein sequence ID" value="APD91966.1"/>
    <property type="molecule type" value="Genomic_DNA"/>
</dbReference>
<dbReference type="RefSeq" id="WP_071960576.1">
    <property type="nucleotide sequence ID" value="NZ_CP018025.1"/>
</dbReference>
<protein>
    <submittedName>
        <fullName evidence="1">Uncharacterized protein</fullName>
    </submittedName>
</protein>
<reference evidence="1 2" key="1">
    <citation type="submission" date="2016-11" db="EMBL/GenBank/DDBJ databases">
        <title>Networking in microbes: conjugative elements and plasmids in the genus Alteromonas.</title>
        <authorList>
            <person name="Lopez-Perez M."/>
            <person name="Ramon-Marco N."/>
            <person name="Rodriguez-Valera F."/>
        </authorList>
    </citation>
    <scope>NUCLEOTIDE SEQUENCE [LARGE SCALE GENOMIC DNA]</scope>
    <source>
        <strain evidence="1 2">CP48</strain>
        <plasmid evidence="2">pamcp48-600</plasmid>
    </source>
</reference>
<dbReference type="AlphaFoldDB" id="A0AAC9NTS5"/>
<geneLocation type="plasmid" evidence="2">
    <name>pamcp48-600</name>
</geneLocation>
<organism evidence="1 2">
    <name type="scientific">Alteromonas mediterranea</name>
    <dbReference type="NCBI Taxonomy" id="314275"/>
    <lineage>
        <taxon>Bacteria</taxon>
        <taxon>Pseudomonadati</taxon>
        <taxon>Pseudomonadota</taxon>
        <taxon>Gammaproteobacteria</taxon>
        <taxon>Alteromonadales</taxon>
        <taxon>Alteromonadaceae</taxon>
        <taxon>Alteromonas/Salinimonas group</taxon>
        <taxon>Alteromonas</taxon>
    </lineage>
</organism>
<evidence type="ECO:0000313" key="1">
    <source>
        <dbReference type="EMBL" id="APD91966.1"/>
    </source>
</evidence>